<name>V4BBN1_LOTGI</name>
<keyword evidence="4" id="KW-0158">Chromosome</keyword>
<dbReference type="Pfam" id="PF08711">
    <property type="entry name" value="Med26"/>
    <property type="match status" value="1"/>
</dbReference>
<dbReference type="GO" id="GO:0000785">
    <property type="term" value="C:chromatin"/>
    <property type="evidence" value="ECO:0007669"/>
    <property type="project" value="TreeGrafter"/>
</dbReference>
<evidence type="ECO:0000256" key="2">
    <source>
        <dbReference type="ARBA" id="ARBA00004286"/>
    </source>
</evidence>
<feature type="region of interest" description="Disordered" evidence="16">
    <location>
        <begin position="751"/>
        <end position="901"/>
    </location>
</feature>
<keyword evidence="5" id="KW-0488">Methylation</keyword>
<keyword evidence="12 14" id="KW-0539">Nucleus</keyword>
<protein>
    <recommendedName>
        <fullName evidence="3">Serine/threonine-protein phosphatase 1 regulatory subunit 10</fullName>
    </recommendedName>
</protein>
<keyword evidence="9 15" id="KW-0863">Zinc-finger</keyword>
<dbReference type="SUPFAM" id="SSF47676">
    <property type="entry name" value="Conserved domain common to transcription factors TFIIS, elongin A, CRSP70"/>
    <property type="match status" value="1"/>
</dbReference>
<evidence type="ECO:0000256" key="8">
    <source>
        <dbReference type="ARBA" id="ARBA00022723"/>
    </source>
</evidence>
<evidence type="ECO:0000256" key="4">
    <source>
        <dbReference type="ARBA" id="ARBA00022454"/>
    </source>
</evidence>
<dbReference type="GO" id="GO:0005634">
    <property type="term" value="C:nucleus"/>
    <property type="evidence" value="ECO:0007669"/>
    <property type="project" value="UniProtKB-SubCell"/>
</dbReference>
<feature type="compositionally biased region" description="Basic and acidic residues" evidence="16">
    <location>
        <begin position="147"/>
        <end position="156"/>
    </location>
</feature>
<evidence type="ECO:0000256" key="13">
    <source>
        <dbReference type="ARBA" id="ARBA00093575"/>
    </source>
</evidence>
<dbReference type="CTD" id="20248187"/>
<feature type="compositionally biased region" description="Basic residues" evidence="16">
    <location>
        <begin position="157"/>
        <end position="174"/>
    </location>
</feature>
<dbReference type="SMART" id="SM00356">
    <property type="entry name" value="ZnF_C3H1"/>
    <property type="match status" value="1"/>
</dbReference>
<keyword evidence="7" id="KW-0597">Phosphoprotein</keyword>
<feature type="compositionally biased region" description="Acidic residues" evidence="16">
    <location>
        <begin position="445"/>
        <end position="454"/>
    </location>
</feature>
<evidence type="ECO:0000256" key="6">
    <source>
        <dbReference type="ARBA" id="ARBA00022499"/>
    </source>
</evidence>
<dbReference type="RefSeq" id="XP_009044500.1">
    <property type="nucleotide sequence ID" value="XM_009046252.1"/>
</dbReference>
<dbReference type="OrthoDB" id="2138378at2759"/>
<feature type="domain" description="TFIIS N-terminal" evidence="18">
    <location>
        <begin position="74"/>
        <end position="147"/>
    </location>
</feature>
<dbReference type="GO" id="GO:0008270">
    <property type="term" value="F:zinc ion binding"/>
    <property type="evidence" value="ECO:0007669"/>
    <property type="project" value="UniProtKB-KW"/>
</dbReference>
<feature type="compositionally biased region" description="Low complexity" evidence="16">
    <location>
        <begin position="751"/>
        <end position="761"/>
    </location>
</feature>
<dbReference type="SMART" id="SM00509">
    <property type="entry name" value="TFS2N"/>
    <property type="match status" value="1"/>
</dbReference>
<feature type="compositionally biased region" description="Gly residues" evidence="16">
    <location>
        <begin position="821"/>
        <end position="830"/>
    </location>
</feature>
<evidence type="ECO:0000256" key="15">
    <source>
        <dbReference type="PROSITE-ProRule" id="PRU00723"/>
    </source>
</evidence>
<keyword evidence="11" id="KW-0832">Ubl conjugation</keyword>
<evidence type="ECO:0000256" key="10">
    <source>
        <dbReference type="ARBA" id="ARBA00022833"/>
    </source>
</evidence>
<keyword evidence="20" id="KW-1185">Reference proteome</keyword>
<feature type="region of interest" description="Disordered" evidence="16">
    <location>
        <begin position="147"/>
        <end position="294"/>
    </location>
</feature>
<dbReference type="Gene3D" id="1.20.930.10">
    <property type="entry name" value="Conserved domain common to transcription factors TFIIS, elongin A, CRSP70"/>
    <property type="match status" value="1"/>
</dbReference>
<evidence type="ECO:0000259" key="17">
    <source>
        <dbReference type="PROSITE" id="PS50103"/>
    </source>
</evidence>
<evidence type="ECO:0000256" key="14">
    <source>
        <dbReference type="PROSITE-ProRule" id="PRU00649"/>
    </source>
</evidence>
<dbReference type="InterPro" id="IPR036855">
    <property type="entry name" value="Znf_CCCH_sf"/>
</dbReference>
<dbReference type="KEGG" id="lgi:LOTGIDRAFT_230041"/>
<feature type="region of interest" description="Disordered" evidence="16">
    <location>
        <begin position="329"/>
        <end position="357"/>
    </location>
</feature>
<dbReference type="HOGENOM" id="CLU_019410_0_0_1"/>
<evidence type="ECO:0000256" key="1">
    <source>
        <dbReference type="ARBA" id="ARBA00004123"/>
    </source>
</evidence>
<dbReference type="Gene3D" id="4.10.1000.10">
    <property type="entry name" value="Zinc finger, CCCH-type"/>
    <property type="match status" value="1"/>
</dbReference>
<accession>V4BBN1</accession>
<dbReference type="OMA" id="NGPPQIW"/>
<evidence type="ECO:0000259" key="18">
    <source>
        <dbReference type="PROSITE" id="PS51319"/>
    </source>
</evidence>
<dbReference type="InterPro" id="IPR017923">
    <property type="entry name" value="TFIIS_N"/>
</dbReference>
<evidence type="ECO:0000256" key="3">
    <source>
        <dbReference type="ARBA" id="ARBA00022330"/>
    </source>
</evidence>
<feature type="domain" description="C3H1-type" evidence="17">
    <location>
        <begin position="896"/>
        <end position="924"/>
    </location>
</feature>
<feature type="compositionally biased region" description="Basic and acidic residues" evidence="16">
    <location>
        <begin position="431"/>
        <end position="444"/>
    </location>
</feature>
<evidence type="ECO:0000256" key="12">
    <source>
        <dbReference type="ARBA" id="ARBA00023242"/>
    </source>
</evidence>
<evidence type="ECO:0000256" key="11">
    <source>
        <dbReference type="ARBA" id="ARBA00022843"/>
    </source>
</evidence>
<dbReference type="GO" id="GO:0072357">
    <property type="term" value="C:PTW/PP1 phosphatase complex"/>
    <property type="evidence" value="ECO:0007669"/>
    <property type="project" value="TreeGrafter"/>
</dbReference>
<evidence type="ECO:0000313" key="20">
    <source>
        <dbReference type="Proteomes" id="UP000030746"/>
    </source>
</evidence>
<dbReference type="PANTHER" id="PTHR46557">
    <property type="entry name" value="SERINE/THREONINE-PROTEIN PHOSPHATASE 1 REGULATORY SUBUNIT 10-RELATED"/>
    <property type="match status" value="1"/>
</dbReference>
<keyword evidence="6" id="KW-1017">Isopeptide bond</keyword>
<feature type="compositionally biased region" description="Basic and acidic residues" evidence="16">
    <location>
        <begin position="859"/>
        <end position="894"/>
    </location>
</feature>
<dbReference type="Pfam" id="PF00642">
    <property type="entry name" value="zf-CCCH"/>
    <property type="match status" value="1"/>
</dbReference>
<sequence>MTLSSPIDAHQLLDALAPLLGPEGCIKGPVEASRISSLMKDAVKMVSKCVYLNILRNTSEVTTLNKFIAVGGWDTLNQWLQDSKEPEFTGFLLELLKVYRDLPITVELLKKNNAAKTIKQFAKSDNESIKVLSSDIVDKWMKTVRGGRADENDKKKEKDKKRKKDKDHHHRHHSGSKDKEGGATDMTGGGSSDANKDKTNDDSAAKRPKTVKTLQSKFRSTGLEDQTIAPVKKKPVTEPKPLPVLPKRNTSSIEEPPEKKSRLTLTIPSPSLSSATTLPTSTSPPSTSPQEVQHGKIKIIPAKRLPTHEIHEDSGFMDSLSVKPRFGGVKKKKKLMSPVTTTTPTTPSGPPDLKPAVVTSPIAVPPVSPITSLASRLPSVPSFYKDTLETAEEPQETKERSPSPEEMNPVNLQMPLLSPERPSTPVDEDMENKNPDDSGKKNEDENNGQENVEDPDQKGLLSTGMIKRKKPKKKLRWVDDNRLCQFHYFEMDETERENVNRPKDSFNSLKKAERMMEGRAMDRKFSHHDNQNEAVQWRKPELLTGLSSVVVPGCNSTERDIQNQREQSVLQALFFSKAMLPDTPTEPDLEAVETEEPINIPLVDASSSGEEYSYTYDNITQKPDKLKPDPPELLQQNNHGIHQGGHPIALMGAPPPGLPPELTNILNNFSKNPPTGNNVSNDMMQNVQNMLAVIMQASQDGNQNQMIDQLRMALEPFRHQLPELFQMGSNFGGSGPNMMGGPPRMGPGLLGAAPPGFAPLGGPRGPPPNRFMGPGPGGQMGMPGPQGPGGPMRGPGPGPGPQGGPMGPGPGDEWGDNMMGGHMGPGGPMGPNGPRHNFQRRGGPMNRGPMRGGRGGNRGGRDNRGPDRGGNRDDRRDDRGRGGRNDRGRRDNRGGKGKRQVCRHFLSNGGCKFGDTCSFLHPNPQNGQSPVS</sequence>
<dbReference type="EMBL" id="KB199651">
    <property type="protein sequence ID" value="ESP04991.1"/>
    <property type="molecule type" value="Genomic_DNA"/>
</dbReference>
<reference evidence="19 20" key="1">
    <citation type="journal article" date="2013" name="Nature">
        <title>Insights into bilaterian evolution from three spiralian genomes.</title>
        <authorList>
            <person name="Simakov O."/>
            <person name="Marletaz F."/>
            <person name="Cho S.J."/>
            <person name="Edsinger-Gonzales E."/>
            <person name="Havlak P."/>
            <person name="Hellsten U."/>
            <person name="Kuo D.H."/>
            <person name="Larsson T."/>
            <person name="Lv J."/>
            <person name="Arendt D."/>
            <person name="Savage R."/>
            <person name="Osoegawa K."/>
            <person name="de Jong P."/>
            <person name="Grimwood J."/>
            <person name="Chapman J.A."/>
            <person name="Shapiro H."/>
            <person name="Aerts A."/>
            <person name="Otillar R.P."/>
            <person name="Terry A.Y."/>
            <person name="Boore J.L."/>
            <person name="Grigoriev I.V."/>
            <person name="Lindberg D.R."/>
            <person name="Seaver E.C."/>
            <person name="Weisblat D.A."/>
            <person name="Putnam N.H."/>
            <person name="Rokhsar D.S."/>
        </authorList>
    </citation>
    <scope>NUCLEOTIDE SEQUENCE [LARGE SCALE GENOMIC DNA]</scope>
</reference>
<dbReference type="Proteomes" id="UP000030746">
    <property type="component" value="Unassembled WGS sequence"/>
</dbReference>
<dbReference type="PROSITE" id="PS51319">
    <property type="entry name" value="TFIIS_N"/>
    <property type="match status" value="1"/>
</dbReference>
<dbReference type="InterPro" id="IPR003617">
    <property type="entry name" value="TFIIS/CRSP70_N_sub"/>
</dbReference>
<evidence type="ECO:0000256" key="9">
    <source>
        <dbReference type="ARBA" id="ARBA00022771"/>
    </source>
</evidence>
<gene>
    <name evidence="19" type="ORF">LOTGIDRAFT_230041</name>
</gene>
<feature type="compositionally biased region" description="Gly residues" evidence="16">
    <location>
        <begin position="803"/>
        <end position="812"/>
    </location>
</feature>
<dbReference type="InterPro" id="IPR035441">
    <property type="entry name" value="TFIIS/LEDGF_dom_sf"/>
</dbReference>
<dbReference type="STRING" id="225164.V4BBN1"/>
<dbReference type="GeneID" id="20248187"/>
<feature type="zinc finger region" description="C3H1-type" evidence="15">
    <location>
        <begin position="896"/>
        <end position="924"/>
    </location>
</feature>
<dbReference type="PROSITE" id="PS50103">
    <property type="entry name" value="ZF_C3H1"/>
    <property type="match status" value="1"/>
</dbReference>
<evidence type="ECO:0000256" key="7">
    <source>
        <dbReference type="ARBA" id="ARBA00022553"/>
    </source>
</evidence>
<keyword evidence="8 15" id="KW-0479">Metal-binding</keyword>
<dbReference type="GO" id="GO:0008157">
    <property type="term" value="F:protein phosphatase 1 binding"/>
    <property type="evidence" value="ECO:0007669"/>
    <property type="project" value="TreeGrafter"/>
</dbReference>
<feature type="compositionally biased region" description="Basic and acidic residues" evidence="16">
    <location>
        <begin position="194"/>
        <end position="205"/>
    </location>
</feature>
<feature type="compositionally biased region" description="Low complexity" evidence="16">
    <location>
        <begin position="840"/>
        <end position="849"/>
    </location>
</feature>
<feature type="region of interest" description="Disordered" evidence="16">
    <location>
        <begin position="388"/>
        <end position="474"/>
    </location>
</feature>
<organism evidence="19 20">
    <name type="scientific">Lottia gigantea</name>
    <name type="common">Giant owl limpet</name>
    <dbReference type="NCBI Taxonomy" id="225164"/>
    <lineage>
        <taxon>Eukaryota</taxon>
        <taxon>Metazoa</taxon>
        <taxon>Spiralia</taxon>
        <taxon>Lophotrochozoa</taxon>
        <taxon>Mollusca</taxon>
        <taxon>Gastropoda</taxon>
        <taxon>Patellogastropoda</taxon>
        <taxon>Lottioidea</taxon>
        <taxon>Lottiidae</taxon>
        <taxon>Lottia</taxon>
    </lineage>
</organism>
<keyword evidence="10 15" id="KW-0862">Zinc</keyword>
<evidence type="ECO:0000313" key="19">
    <source>
        <dbReference type="EMBL" id="ESP04991.1"/>
    </source>
</evidence>
<proteinExistence type="predicted"/>
<comment type="subcellular location">
    <subcellularLocation>
        <location evidence="2">Chromosome</location>
    </subcellularLocation>
    <subcellularLocation>
        <location evidence="1 14">Nucleus</location>
    </subcellularLocation>
</comment>
<dbReference type="PANTHER" id="PTHR46557:SF1">
    <property type="entry name" value="SERINE_THREONINE-PROTEIN PHOSPHATASE 1 REGULATORY SUBUNIT 10"/>
    <property type="match status" value="1"/>
</dbReference>
<dbReference type="InterPro" id="IPR000571">
    <property type="entry name" value="Znf_CCCH"/>
</dbReference>
<evidence type="ECO:0000256" key="5">
    <source>
        <dbReference type="ARBA" id="ARBA00022481"/>
    </source>
</evidence>
<comment type="subunit">
    <text evidence="13">Component of the PNUTS-PP1 complex (also named PTW/PP1 complex), composed of PPP1R10/PNUTS, TOX4, WDR82, and PPP1CA (or PPP1CB or PPP1CC).</text>
</comment>
<evidence type="ECO:0000256" key="16">
    <source>
        <dbReference type="SAM" id="MobiDB-lite"/>
    </source>
</evidence>
<dbReference type="CDD" id="cd00183">
    <property type="entry name" value="TFIIS_I"/>
    <property type="match status" value="1"/>
</dbReference>
<dbReference type="AlphaFoldDB" id="V4BBN1"/>
<dbReference type="SUPFAM" id="SSF90229">
    <property type="entry name" value="CCCH zinc finger"/>
    <property type="match status" value="1"/>
</dbReference>
<feature type="compositionally biased region" description="Low complexity" evidence="16">
    <location>
        <begin position="263"/>
        <end position="289"/>
    </location>
</feature>